<evidence type="ECO:0000313" key="2">
    <source>
        <dbReference type="EMBL" id="KAF2302349.1"/>
    </source>
</evidence>
<dbReference type="AlphaFoldDB" id="A0A6A6LRU9"/>
<organism evidence="2 3">
    <name type="scientific">Hevea brasiliensis</name>
    <name type="common">Para rubber tree</name>
    <name type="synonym">Siphonia brasiliensis</name>
    <dbReference type="NCBI Taxonomy" id="3981"/>
    <lineage>
        <taxon>Eukaryota</taxon>
        <taxon>Viridiplantae</taxon>
        <taxon>Streptophyta</taxon>
        <taxon>Embryophyta</taxon>
        <taxon>Tracheophyta</taxon>
        <taxon>Spermatophyta</taxon>
        <taxon>Magnoliopsida</taxon>
        <taxon>eudicotyledons</taxon>
        <taxon>Gunneridae</taxon>
        <taxon>Pentapetalae</taxon>
        <taxon>rosids</taxon>
        <taxon>fabids</taxon>
        <taxon>Malpighiales</taxon>
        <taxon>Euphorbiaceae</taxon>
        <taxon>Crotonoideae</taxon>
        <taxon>Micrandreae</taxon>
        <taxon>Hevea</taxon>
    </lineage>
</organism>
<comment type="caution">
    <text evidence="2">The sequence shown here is derived from an EMBL/GenBank/DDBJ whole genome shotgun (WGS) entry which is preliminary data.</text>
</comment>
<dbReference type="EMBL" id="JAAGAX010000010">
    <property type="protein sequence ID" value="KAF2302349.1"/>
    <property type="molecule type" value="Genomic_DNA"/>
</dbReference>
<keyword evidence="3" id="KW-1185">Reference proteome</keyword>
<evidence type="ECO:0000313" key="3">
    <source>
        <dbReference type="Proteomes" id="UP000467840"/>
    </source>
</evidence>
<dbReference type="Proteomes" id="UP000467840">
    <property type="component" value="Chromosome 4"/>
</dbReference>
<feature type="domain" description="Retrotransposon gag" evidence="1">
    <location>
        <begin position="9"/>
        <end position="82"/>
    </location>
</feature>
<sequence>MERLNEPPITQWAIMKSKLKEKYVPRYYRNNKVPEMMNFKQSTSSVTEYMENFEETLHRCDLCCDSVENPFLVLHQFINGLRLNIQKELKLYSLETIEEAYHKALKIESYYQFPTSCRFTSQSVRSYQPKSSPQSVALGFYDHYVLNHGKENTYVFKFHGKKIILISAKPSQKNSSSSKPKPKSSIKAEKKITILNHMAFEKVGSESKYCLAVIAK</sequence>
<dbReference type="PANTHER" id="PTHR35046:SF9">
    <property type="entry name" value="RNA-DIRECTED DNA POLYMERASE"/>
    <property type="match status" value="1"/>
</dbReference>
<dbReference type="Pfam" id="PF03732">
    <property type="entry name" value="Retrotrans_gag"/>
    <property type="match status" value="1"/>
</dbReference>
<gene>
    <name evidence="2" type="ORF">GH714_034482</name>
</gene>
<dbReference type="InterPro" id="IPR005162">
    <property type="entry name" value="Retrotrans_gag_dom"/>
</dbReference>
<dbReference type="PANTHER" id="PTHR35046">
    <property type="entry name" value="ZINC KNUCKLE (CCHC-TYPE) FAMILY PROTEIN"/>
    <property type="match status" value="1"/>
</dbReference>
<evidence type="ECO:0000259" key="1">
    <source>
        <dbReference type="Pfam" id="PF03732"/>
    </source>
</evidence>
<name>A0A6A6LRU9_HEVBR</name>
<proteinExistence type="predicted"/>
<protein>
    <recommendedName>
        <fullName evidence="1">Retrotransposon gag domain-containing protein</fullName>
    </recommendedName>
</protein>
<accession>A0A6A6LRU9</accession>
<reference evidence="2 3" key="1">
    <citation type="journal article" date="2020" name="Mol. Plant">
        <title>The Chromosome-Based Rubber Tree Genome Provides New Insights into Spurge Genome Evolution and Rubber Biosynthesis.</title>
        <authorList>
            <person name="Liu J."/>
            <person name="Shi C."/>
            <person name="Shi C.C."/>
            <person name="Li W."/>
            <person name="Zhang Q.J."/>
            <person name="Zhang Y."/>
            <person name="Li K."/>
            <person name="Lu H.F."/>
            <person name="Shi C."/>
            <person name="Zhu S.T."/>
            <person name="Xiao Z.Y."/>
            <person name="Nan H."/>
            <person name="Yue Y."/>
            <person name="Zhu X.G."/>
            <person name="Wu Y."/>
            <person name="Hong X.N."/>
            <person name="Fan G.Y."/>
            <person name="Tong Y."/>
            <person name="Zhang D."/>
            <person name="Mao C.L."/>
            <person name="Liu Y.L."/>
            <person name="Hao S.J."/>
            <person name="Liu W.Q."/>
            <person name="Lv M.Q."/>
            <person name="Zhang H.B."/>
            <person name="Liu Y."/>
            <person name="Hu-Tang G.R."/>
            <person name="Wang J.P."/>
            <person name="Wang J.H."/>
            <person name="Sun Y.H."/>
            <person name="Ni S.B."/>
            <person name="Chen W.B."/>
            <person name="Zhang X.C."/>
            <person name="Jiao Y.N."/>
            <person name="Eichler E.E."/>
            <person name="Li G.H."/>
            <person name="Liu X."/>
            <person name="Gao L.Z."/>
        </authorList>
    </citation>
    <scope>NUCLEOTIDE SEQUENCE [LARGE SCALE GENOMIC DNA]</scope>
    <source>
        <strain evidence="3">cv. GT1</strain>
        <tissue evidence="2">Leaf</tissue>
    </source>
</reference>